<name>A0A914CNY3_9BILA</name>
<sequence length="403" mass="47256">MKSVAQRLIEEKLKKVQPEDGQEISEIDAARSMTEGELPTDSESKENEDLIIEVLDKKMQQYYEHSKDSIYNMVYDRNFLQIIREVVSNLNKNGDFVQPLKTEEELKEMGIDQASKAENAWKPSLGKLDEKEKKRKEIRGILNKITPSTFEDLKDEFIGLKLYEDESTLPMIVDLIFDKIVAKPQFVSLYSTLCKIQTEEEEKVQNSTRSFRLAIIKKCQMTFERTTNNSTEEAIESTQKEIDEEAKKEEKDEKKLKKLQEKLEVLQGKEKRHMFGAIRLISELYRHMLLTDNIIQWCVVYLIMQYQTSNDDLYIEYLVHLIEIVGPIYEKRKASTPVAQPQQLCQQTSLSLSKLLDQLDLLKWQVSTRIRVAIMDLIELKNNNWAPRHGNMGRKQKRFSRYM</sequence>
<evidence type="ECO:0000313" key="4">
    <source>
        <dbReference type="WBParaSite" id="ACRNAN_scaffold12324.g22201.t1"/>
    </source>
</evidence>
<dbReference type="SUPFAM" id="SSF48371">
    <property type="entry name" value="ARM repeat"/>
    <property type="match status" value="1"/>
</dbReference>
<dbReference type="WBParaSite" id="ACRNAN_scaffold12324.g22201.t1">
    <property type="protein sequence ID" value="ACRNAN_scaffold12324.g22201.t1"/>
    <property type="gene ID" value="ACRNAN_scaffold12324.g22201"/>
</dbReference>
<dbReference type="PANTHER" id="PTHR23253">
    <property type="entry name" value="EUKARYOTIC TRANSLATION INITIATION FACTOR 4 GAMMA"/>
    <property type="match status" value="1"/>
</dbReference>
<keyword evidence="3" id="KW-1185">Reference proteome</keyword>
<evidence type="ECO:0000259" key="2">
    <source>
        <dbReference type="SMART" id="SM00543"/>
    </source>
</evidence>
<dbReference type="GO" id="GO:0003729">
    <property type="term" value="F:mRNA binding"/>
    <property type="evidence" value="ECO:0007669"/>
    <property type="project" value="TreeGrafter"/>
</dbReference>
<evidence type="ECO:0000313" key="3">
    <source>
        <dbReference type="Proteomes" id="UP000887540"/>
    </source>
</evidence>
<dbReference type="InterPro" id="IPR003890">
    <property type="entry name" value="MIF4G-like_typ-3"/>
</dbReference>
<dbReference type="GO" id="GO:0003743">
    <property type="term" value="F:translation initiation factor activity"/>
    <property type="evidence" value="ECO:0007669"/>
    <property type="project" value="TreeGrafter"/>
</dbReference>
<dbReference type="InterPro" id="IPR016024">
    <property type="entry name" value="ARM-type_fold"/>
</dbReference>
<evidence type="ECO:0000256" key="1">
    <source>
        <dbReference type="SAM" id="MobiDB-lite"/>
    </source>
</evidence>
<dbReference type="GO" id="GO:0016281">
    <property type="term" value="C:eukaryotic translation initiation factor 4F complex"/>
    <property type="evidence" value="ECO:0007669"/>
    <property type="project" value="TreeGrafter"/>
</dbReference>
<dbReference type="PANTHER" id="PTHR23253:SF78">
    <property type="entry name" value="EUKARYOTIC TRANSLATION INITIATION FACTOR 4G1, ISOFORM B-RELATED"/>
    <property type="match status" value="1"/>
</dbReference>
<feature type="region of interest" description="Disordered" evidence="1">
    <location>
        <begin position="228"/>
        <end position="251"/>
    </location>
</feature>
<dbReference type="AlphaFoldDB" id="A0A914CNY3"/>
<protein>
    <submittedName>
        <fullName evidence="4">MIF4G domain-containing protein</fullName>
    </submittedName>
</protein>
<dbReference type="SMART" id="SM00543">
    <property type="entry name" value="MIF4G"/>
    <property type="match status" value="1"/>
</dbReference>
<accession>A0A914CNY3</accession>
<dbReference type="Gene3D" id="1.25.40.180">
    <property type="match status" value="1"/>
</dbReference>
<feature type="domain" description="MIF4G" evidence="2">
    <location>
        <begin position="135"/>
        <end position="384"/>
    </location>
</feature>
<dbReference type="Pfam" id="PF02854">
    <property type="entry name" value="MIF4G"/>
    <property type="match status" value="1"/>
</dbReference>
<feature type="compositionally biased region" description="Basic and acidic residues" evidence="1">
    <location>
        <begin position="238"/>
        <end position="251"/>
    </location>
</feature>
<dbReference type="Proteomes" id="UP000887540">
    <property type="component" value="Unplaced"/>
</dbReference>
<feature type="region of interest" description="Disordered" evidence="1">
    <location>
        <begin position="15"/>
        <end position="45"/>
    </location>
</feature>
<proteinExistence type="predicted"/>
<organism evidence="3 4">
    <name type="scientific">Acrobeloides nanus</name>
    <dbReference type="NCBI Taxonomy" id="290746"/>
    <lineage>
        <taxon>Eukaryota</taxon>
        <taxon>Metazoa</taxon>
        <taxon>Ecdysozoa</taxon>
        <taxon>Nematoda</taxon>
        <taxon>Chromadorea</taxon>
        <taxon>Rhabditida</taxon>
        <taxon>Tylenchina</taxon>
        <taxon>Cephalobomorpha</taxon>
        <taxon>Cephaloboidea</taxon>
        <taxon>Cephalobidae</taxon>
        <taxon>Acrobeloides</taxon>
    </lineage>
</organism>
<reference evidence="4" key="1">
    <citation type="submission" date="2022-11" db="UniProtKB">
        <authorList>
            <consortium name="WormBaseParasite"/>
        </authorList>
    </citation>
    <scope>IDENTIFICATION</scope>
</reference>